<evidence type="ECO:0000259" key="1">
    <source>
        <dbReference type="SMART" id="SM01022"/>
    </source>
</evidence>
<dbReference type="eggNOG" id="arCOG03834">
    <property type="taxonomic scope" value="Archaea"/>
</dbReference>
<sequence>MARWKMGLQEEYLRAIAEGKKKIEGRLYDEKRQKIKPGDEIVFENKLVCVVKDVRVYSSFREMLEKEGLENVLPGVKSIEEGVKVYRKFYSEEKEKKYGVAAIEVEPVAWISEENNP</sequence>
<dbReference type="PhylomeDB" id="Q5JEL3"/>
<organism evidence="2 3">
    <name type="scientific">Thermococcus kodakarensis (strain ATCC BAA-918 / JCM 12380 / KOD1)</name>
    <name type="common">Pyrococcus kodakaraensis (strain KOD1)</name>
    <dbReference type="NCBI Taxonomy" id="69014"/>
    <lineage>
        <taxon>Archaea</taxon>
        <taxon>Methanobacteriati</taxon>
        <taxon>Methanobacteriota</taxon>
        <taxon>Thermococci</taxon>
        <taxon>Thermococcales</taxon>
        <taxon>Thermococcaceae</taxon>
        <taxon>Thermococcus</taxon>
    </lineage>
</organism>
<dbReference type="RefSeq" id="WP_011250788.1">
    <property type="nucleotide sequence ID" value="NC_006624.1"/>
</dbReference>
<dbReference type="STRING" id="69014.TK1837"/>
<dbReference type="InterPro" id="IPR016645">
    <property type="entry name" value="UCP016134"/>
</dbReference>
<dbReference type="OrthoDB" id="84806at2157"/>
<dbReference type="SUPFAM" id="SSF88697">
    <property type="entry name" value="PUA domain-like"/>
    <property type="match status" value="1"/>
</dbReference>
<dbReference type="InterPro" id="IPR015947">
    <property type="entry name" value="PUA-like_sf"/>
</dbReference>
<dbReference type="Proteomes" id="UP000000536">
    <property type="component" value="Chromosome"/>
</dbReference>
<dbReference type="SMART" id="SM01022">
    <property type="entry name" value="ASCH"/>
    <property type="match status" value="1"/>
</dbReference>
<dbReference type="PIRSF" id="PIRSF016134">
    <property type="entry name" value="UCP016134"/>
    <property type="match status" value="1"/>
</dbReference>
<dbReference type="PATRIC" id="fig|69014.16.peg.1794"/>
<dbReference type="HOGENOM" id="CLU_139906_0_1_2"/>
<dbReference type="Pfam" id="PF04266">
    <property type="entry name" value="ASCH"/>
    <property type="match status" value="1"/>
</dbReference>
<dbReference type="GeneID" id="78448368"/>
<dbReference type="Gene3D" id="2.30.130.30">
    <property type="entry name" value="Hypothetical protein"/>
    <property type="match status" value="1"/>
</dbReference>
<dbReference type="PANTHER" id="PTHR34204">
    <property type="entry name" value="RNA-BINDING ASCH DOMAIN PROTEIN"/>
    <property type="match status" value="1"/>
</dbReference>
<gene>
    <name evidence="2" type="ordered locus">TK1837</name>
</gene>
<dbReference type="InParanoid" id="Q5JEL3"/>
<proteinExistence type="predicted"/>
<evidence type="ECO:0000313" key="3">
    <source>
        <dbReference type="Proteomes" id="UP000000536"/>
    </source>
</evidence>
<evidence type="ECO:0000313" key="2">
    <source>
        <dbReference type="EMBL" id="BAD86026.1"/>
    </source>
</evidence>
<feature type="domain" description="ASCH" evidence="1">
    <location>
        <begin position="6"/>
        <end position="109"/>
    </location>
</feature>
<dbReference type="EnsemblBacteria" id="BAD86026">
    <property type="protein sequence ID" value="BAD86026"/>
    <property type="gene ID" value="TK1837"/>
</dbReference>
<name>Q5JEL3_THEKO</name>
<keyword evidence="3" id="KW-1185">Reference proteome</keyword>
<accession>Q5JEL3</accession>
<dbReference type="KEGG" id="tko:TK1837"/>
<dbReference type="CDD" id="cd06555">
    <property type="entry name" value="ASCH_PF0470_like"/>
    <property type="match status" value="1"/>
</dbReference>
<reference evidence="2 3" key="1">
    <citation type="journal article" date="2005" name="Genome Res.">
        <title>Complete genome sequence of the hyperthermophilic archaeon Thermococcus kodakaraensis KOD1 and comparison with Pyrococcus genomes.</title>
        <authorList>
            <person name="Fukui T."/>
            <person name="Atomi H."/>
            <person name="Kanai T."/>
            <person name="Matsumi R."/>
            <person name="Fujiwara S."/>
            <person name="Imanaka T."/>
        </authorList>
    </citation>
    <scope>NUCLEOTIDE SEQUENCE [LARGE SCALE GENOMIC DNA]</scope>
    <source>
        <strain evidence="3">ATCC BAA-918 / JCM 12380 / KOD1</strain>
    </source>
</reference>
<dbReference type="PANTHER" id="PTHR34204:SF2">
    <property type="entry name" value="RNA-BINDING ASCH DOMAIN PROTEIN"/>
    <property type="match status" value="1"/>
</dbReference>
<dbReference type="AlphaFoldDB" id="Q5JEL3"/>
<protein>
    <recommendedName>
        <fullName evidence="1">ASCH domain-containing protein</fullName>
    </recommendedName>
</protein>
<dbReference type="EMBL" id="AP006878">
    <property type="protein sequence ID" value="BAD86026.1"/>
    <property type="molecule type" value="Genomic_DNA"/>
</dbReference>
<dbReference type="InterPro" id="IPR007374">
    <property type="entry name" value="ASCH_domain"/>
</dbReference>